<organism evidence="1 2">
    <name type="scientific">Flavobacterium taihuense</name>
    <dbReference type="NCBI Taxonomy" id="2857508"/>
    <lineage>
        <taxon>Bacteria</taxon>
        <taxon>Pseudomonadati</taxon>
        <taxon>Bacteroidota</taxon>
        <taxon>Flavobacteriia</taxon>
        <taxon>Flavobacteriales</taxon>
        <taxon>Flavobacteriaceae</taxon>
        <taxon>Flavobacterium</taxon>
    </lineage>
</organism>
<reference evidence="1 2" key="1">
    <citation type="submission" date="2021-07" db="EMBL/GenBank/DDBJ databases">
        <title>Flavobacterium sp. nov. isolated from sediment on the Taihu Lake.</title>
        <authorList>
            <person name="Qu J.-H."/>
        </authorList>
    </citation>
    <scope>NUCLEOTIDE SEQUENCE [LARGE SCALE GENOMIC DNA]</scope>
    <source>
        <strain evidence="1 2">NAS39</strain>
    </source>
</reference>
<comment type="caution">
    <text evidence="1">The sequence shown here is derived from an EMBL/GenBank/DDBJ whole genome shotgun (WGS) entry which is preliminary data.</text>
</comment>
<protein>
    <submittedName>
        <fullName evidence="1">Uncharacterized protein</fullName>
    </submittedName>
</protein>
<proteinExistence type="predicted"/>
<name>A0ABS6Y0J9_9FLAO</name>
<dbReference type="EMBL" id="JAHWYN010000024">
    <property type="protein sequence ID" value="MBW4362450.1"/>
    <property type="molecule type" value="Genomic_DNA"/>
</dbReference>
<dbReference type="Proteomes" id="UP000812031">
    <property type="component" value="Unassembled WGS sequence"/>
</dbReference>
<evidence type="ECO:0000313" key="1">
    <source>
        <dbReference type="EMBL" id="MBW4362450.1"/>
    </source>
</evidence>
<evidence type="ECO:0000313" key="2">
    <source>
        <dbReference type="Proteomes" id="UP000812031"/>
    </source>
</evidence>
<gene>
    <name evidence="1" type="ORF">KZH69_18335</name>
</gene>
<sequence>MSDQKYSGEEFNEFVKELIENKRLNGSKEEGIAKLVIDKGFESLTDKQKFVFEESISHYVFGDCKRCGLEIPWSEMSGAEDNGGLCSWCQQLGRNDKD</sequence>
<accession>A0ABS6Y0J9</accession>
<keyword evidence="2" id="KW-1185">Reference proteome</keyword>
<dbReference type="RefSeq" id="WP_219318933.1">
    <property type="nucleotide sequence ID" value="NZ_JAHWYN010000024.1"/>
</dbReference>